<evidence type="ECO:0000313" key="2">
    <source>
        <dbReference type="EMBL" id="KAJ7202907.1"/>
    </source>
</evidence>
<protein>
    <submittedName>
        <fullName evidence="2">Uncharacterized protein</fullName>
    </submittedName>
</protein>
<feature type="region of interest" description="Disordered" evidence="1">
    <location>
        <begin position="24"/>
        <end position="52"/>
    </location>
</feature>
<name>A0AAD6V8R2_9AGAR</name>
<sequence>MDVDEEQGHPIEDEEMQVAIAMDLDLNTPPPTMPPSAPSPPSRLSSTLEVSRSPKAYPDSYQQVAPFTVELHPRGVALPESLPTPVERHLELSRSPNAYLRLTFIRS</sequence>
<dbReference type="Proteomes" id="UP001219525">
    <property type="component" value="Unassembled WGS sequence"/>
</dbReference>
<reference evidence="2" key="1">
    <citation type="submission" date="2023-03" db="EMBL/GenBank/DDBJ databases">
        <title>Massive genome expansion in bonnet fungi (Mycena s.s.) driven by repeated elements and novel gene families across ecological guilds.</title>
        <authorList>
            <consortium name="Lawrence Berkeley National Laboratory"/>
            <person name="Harder C.B."/>
            <person name="Miyauchi S."/>
            <person name="Viragh M."/>
            <person name="Kuo A."/>
            <person name="Thoen E."/>
            <person name="Andreopoulos B."/>
            <person name="Lu D."/>
            <person name="Skrede I."/>
            <person name="Drula E."/>
            <person name="Henrissat B."/>
            <person name="Morin E."/>
            <person name="Kohler A."/>
            <person name="Barry K."/>
            <person name="LaButti K."/>
            <person name="Morin E."/>
            <person name="Salamov A."/>
            <person name="Lipzen A."/>
            <person name="Mereny Z."/>
            <person name="Hegedus B."/>
            <person name="Baldrian P."/>
            <person name="Stursova M."/>
            <person name="Weitz H."/>
            <person name="Taylor A."/>
            <person name="Grigoriev I.V."/>
            <person name="Nagy L.G."/>
            <person name="Martin F."/>
            <person name="Kauserud H."/>
        </authorList>
    </citation>
    <scope>NUCLEOTIDE SEQUENCE</scope>
    <source>
        <strain evidence="2">9144</strain>
    </source>
</reference>
<accession>A0AAD6V8R2</accession>
<dbReference type="EMBL" id="JARJCW010000053">
    <property type="protein sequence ID" value="KAJ7202907.1"/>
    <property type="molecule type" value="Genomic_DNA"/>
</dbReference>
<comment type="caution">
    <text evidence="2">The sequence shown here is derived from an EMBL/GenBank/DDBJ whole genome shotgun (WGS) entry which is preliminary data.</text>
</comment>
<evidence type="ECO:0000313" key="3">
    <source>
        <dbReference type="Proteomes" id="UP001219525"/>
    </source>
</evidence>
<evidence type="ECO:0000256" key="1">
    <source>
        <dbReference type="SAM" id="MobiDB-lite"/>
    </source>
</evidence>
<feature type="compositionally biased region" description="Pro residues" evidence="1">
    <location>
        <begin position="28"/>
        <end position="41"/>
    </location>
</feature>
<proteinExistence type="predicted"/>
<organism evidence="2 3">
    <name type="scientific">Mycena pura</name>
    <dbReference type="NCBI Taxonomy" id="153505"/>
    <lineage>
        <taxon>Eukaryota</taxon>
        <taxon>Fungi</taxon>
        <taxon>Dikarya</taxon>
        <taxon>Basidiomycota</taxon>
        <taxon>Agaricomycotina</taxon>
        <taxon>Agaricomycetes</taxon>
        <taxon>Agaricomycetidae</taxon>
        <taxon>Agaricales</taxon>
        <taxon>Marasmiineae</taxon>
        <taxon>Mycenaceae</taxon>
        <taxon>Mycena</taxon>
    </lineage>
</organism>
<keyword evidence="3" id="KW-1185">Reference proteome</keyword>
<gene>
    <name evidence="2" type="ORF">GGX14DRAFT_570586</name>
</gene>
<dbReference type="AlphaFoldDB" id="A0AAD6V8R2"/>